<evidence type="ECO:0000313" key="1">
    <source>
        <dbReference type="EMBL" id="STI78187.1"/>
    </source>
</evidence>
<organism evidence="1 2">
    <name type="scientific">Escherichia coli</name>
    <dbReference type="NCBI Taxonomy" id="562"/>
    <lineage>
        <taxon>Bacteria</taxon>
        <taxon>Pseudomonadati</taxon>
        <taxon>Pseudomonadota</taxon>
        <taxon>Gammaproteobacteria</taxon>
        <taxon>Enterobacterales</taxon>
        <taxon>Enterobacteriaceae</taxon>
        <taxon>Escherichia</taxon>
    </lineage>
</organism>
<dbReference type="EMBL" id="UGCO01000001">
    <property type="protein sequence ID" value="STI78187.1"/>
    <property type="molecule type" value="Genomic_DNA"/>
</dbReference>
<sequence length="84" mass="9486">MAQAVEAVERAEASADRLKISLMKNIAVLDFFRNTTGLPASNEILQSIYSNNTKISLEDSLNELKKSKVIVYRKHIESWSVFGR</sequence>
<dbReference type="AlphaFoldDB" id="A0A376TM52"/>
<gene>
    <name evidence="1" type="ORF">NCTC8985_03508</name>
</gene>
<dbReference type="Proteomes" id="UP000254405">
    <property type="component" value="Unassembled WGS sequence"/>
</dbReference>
<reference evidence="1 2" key="1">
    <citation type="submission" date="2018-06" db="EMBL/GenBank/DDBJ databases">
        <authorList>
            <consortium name="Pathogen Informatics"/>
            <person name="Doyle S."/>
        </authorList>
    </citation>
    <scope>NUCLEOTIDE SEQUENCE [LARGE SCALE GENOMIC DNA]</scope>
    <source>
        <strain evidence="1 2">NCTC8985</strain>
    </source>
</reference>
<name>A0A376TM52_ECOLX</name>
<evidence type="ECO:0000313" key="2">
    <source>
        <dbReference type="Proteomes" id="UP000254405"/>
    </source>
</evidence>
<protein>
    <submittedName>
        <fullName evidence="1">Uncharacterized protein</fullName>
    </submittedName>
</protein>
<proteinExistence type="predicted"/>
<accession>A0A376TM52</accession>